<dbReference type="Proteomes" id="UP001152320">
    <property type="component" value="Chromosome 1"/>
</dbReference>
<dbReference type="PANTHER" id="PTHR35346:SF1">
    <property type="entry name" value="BEN DOMAIN-CONTAINING PROTEIN 6"/>
    <property type="match status" value="1"/>
</dbReference>
<evidence type="ECO:0000256" key="1">
    <source>
        <dbReference type="ARBA" id="ARBA00004123"/>
    </source>
</evidence>
<dbReference type="GO" id="GO:0045746">
    <property type="term" value="P:negative regulation of Notch signaling pathway"/>
    <property type="evidence" value="ECO:0007669"/>
    <property type="project" value="InterPro"/>
</dbReference>
<dbReference type="PANTHER" id="PTHR35346">
    <property type="entry name" value="BEN DOMAIN-CONTAINING PROTEIN 6"/>
    <property type="match status" value="1"/>
</dbReference>
<gene>
    <name evidence="8" type="ORF">HOLleu_02990</name>
</gene>
<evidence type="ECO:0000256" key="4">
    <source>
        <dbReference type="ARBA" id="ARBA00023163"/>
    </source>
</evidence>
<proteinExistence type="predicted"/>
<evidence type="ECO:0000256" key="6">
    <source>
        <dbReference type="SAM" id="Coils"/>
    </source>
</evidence>
<keyword evidence="9" id="KW-1185">Reference proteome</keyword>
<dbReference type="GO" id="GO:0003677">
    <property type="term" value="F:DNA binding"/>
    <property type="evidence" value="ECO:0007669"/>
    <property type="project" value="InterPro"/>
</dbReference>
<dbReference type="GO" id="GO:0003714">
    <property type="term" value="F:transcription corepressor activity"/>
    <property type="evidence" value="ECO:0007669"/>
    <property type="project" value="InterPro"/>
</dbReference>
<accession>A0A9Q1HHD7</accession>
<dbReference type="GO" id="GO:0005634">
    <property type="term" value="C:nucleus"/>
    <property type="evidence" value="ECO:0007669"/>
    <property type="project" value="UniProtKB-SubCell"/>
</dbReference>
<keyword evidence="6" id="KW-0175">Coiled coil</keyword>
<sequence length="264" mass="29565">MTYVLFDFVGRNEIGIGRQSWIVSYYEKDEFTNSRWDKKDIVKVGWPAKGLVSKHSGSAVYDAKVLWISDDKSELEKMMSDIIESSKPNKANKSNEMMADLGRGKRLKKRKYPSDADEVIKKLKEEISTLKEDKRQLRAENKNLRKSMRLITNLPELLTGISSTLEKIKCLHCPTSAADEAATKAQKEIDTPSDKVSQVVKRCNTTEPAKLVNDLLTGLFDERYIATHTISGAVIKANGGAQKEGMDPVMVNEIIGKQNPSVQA</sequence>
<protein>
    <submittedName>
        <fullName evidence="8">BEN domain-containing protein 6</fullName>
    </submittedName>
</protein>
<keyword evidence="4" id="KW-0804">Transcription</keyword>
<keyword evidence="2" id="KW-0678">Repressor</keyword>
<feature type="coiled-coil region" evidence="6">
    <location>
        <begin position="120"/>
        <end position="154"/>
    </location>
</feature>
<reference evidence="8" key="1">
    <citation type="submission" date="2021-10" db="EMBL/GenBank/DDBJ databases">
        <title>Tropical sea cucumber genome reveals ecological adaptation and Cuvierian tubules defense mechanism.</title>
        <authorList>
            <person name="Chen T."/>
        </authorList>
    </citation>
    <scope>NUCLEOTIDE SEQUENCE</scope>
    <source>
        <strain evidence="8">Nanhai2018</strain>
        <tissue evidence="8">Muscle</tissue>
    </source>
</reference>
<dbReference type="InterPro" id="IPR037496">
    <property type="entry name" value="BEND6-like"/>
</dbReference>
<dbReference type="InterPro" id="IPR018379">
    <property type="entry name" value="BEN_domain"/>
</dbReference>
<keyword evidence="3" id="KW-0805">Transcription regulation</keyword>
<evidence type="ECO:0000259" key="7">
    <source>
        <dbReference type="Pfam" id="PF10523"/>
    </source>
</evidence>
<dbReference type="AlphaFoldDB" id="A0A9Q1HHD7"/>
<name>A0A9Q1HHD7_HOLLE</name>
<evidence type="ECO:0000256" key="5">
    <source>
        <dbReference type="ARBA" id="ARBA00023242"/>
    </source>
</evidence>
<evidence type="ECO:0000313" key="9">
    <source>
        <dbReference type="Proteomes" id="UP001152320"/>
    </source>
</evidence>
<dbReference type="OrthoDB" id="10535032at2759"/>
<evidence type="ECO:0000256" key="2">
    <source>
        <dbReference type="ARBA" id="ARBA00022491"/>
    </source>
</evidence>
<keyword evidence="5" id="KW-0539">Nucleus</keyword>
<feature type="domain" description="BEN" evidence="7">
    <location>
        <begin position="210"/>
        <end position="255"/>
    </location>
</feature>
<dbReference type="Gene3D" id="1.10.10.2590">
    <property type="entry name" value="BEN domain"/>
    <property type="match status" value="1"/>
</dbReference>
<comment type="caution">
    <text evidence="8">The sequence shown here is derived from an EMBL/GenBank/DDBJ whole genome shotgun (WGS) entry which is preliminary data.</text>
</comment>
<evidence type="ECO:0000313" key="8">
    <source>
        <dbReference type="EMBL" id="KAJ8049992.1"/>
    </source>
</evidence>
<organism evidence="8 9">
    <name type="scientific">Holothuria leucospilota</name>
    <name type="common">Black long sea cucumber</name>
    <name type="synonym">Mertensiothuria leucospilota</name>
    <dbReference type="NCBI Taxonomy" id="206669"/>
    <lineage>
        <taxon>Eukaryota</taxon>
        <taxon>Metazoa</taxon>
        <taxon>Echinodermata</taxon>
        <taxon>Eleutherozoa</taxon>
        <taxon>Echinozoa</taxon>
        <taxon>Holothuroidea</taxon>
        <taxon>Aspidochirotacea</taxon>
        <taxon>Aspidochirotida</taxon>
        <taxon>Holothuriidae</taxon>
        <taxon>Holothuria</taxon>
    </lineage>
</organism>
<dbReference type="EMBL" id="JAIZAY010000001">
    <property type="protein sequence ID" value="KAJ8049992.1"/>
    <property type="molecule type" value="Genomic_DNA"/>
</dbReference>
<comment type="subcellular location">
    <subcellularLocation>
        <location evidence="1">Nucleus</location>
    </subcellularLocation>
</comment>
<dbReference type="Pfam" id="PF10523">
    <property type="entry name" value="BEN"/>
    <property type="match status" value="1"/>
</dbReference>
<dbReference type="GO" id="GO:0045666">
    <property type="term" value="P:positive regulation of neuron differentiation"/>
    <property type="evidence" value="ECO:0007669"/>
    <property type="project" value="InterPro"/>
</dbReference>
<evidence type="ECO:0000256" key="3">
    <source>
        <dbReference type="ARBA" id="ARBA00023015"/>
    </source>
</evidence>